<protein>
    <submittedName>
        <fullName evidence="1">Uncharacterized protein</fullName>
    </submittedName>
</protein>
<dbReference type="AlphaFoldDB" id="D5QID6"/>
<accession>D5QID6</accession>
<sequence>MFRASLSFLPVMMQHGPHGACGGQTPYRPVRYRQGVMRGACNHVPACPQAGAGAEYENRRRERPDRLFLPLFSSRGA</sequence>
<name>D5QID6_NOVHA</name>
<dbReference type="EMBL" id="ADTV01000059">
    <property type="protein sequence ID" value="EFG83162.1"/>
    <property type="molecule type" value="Genomic_DNA"/>
</dbReference>
<dbReference type="Proteomes" id="UP000006468">
    <property type="component" value="Chromosome"/>
</dbReference>
<proteinExistence type="predicted"/>
<organism evidence="1 2">
    <name type="scientific">Novacetimonas hansenii ATCC 23769</name>
    <dbReference type="NCBI Taxonomy" id="714995"/>
    <lineage>
        <taxon>Bacteria</taxon>
        <taxon>Pseudomonadati</taxon>
        <taxon>Pseudomonadota</taxon>
        <taxon>Alphaproteobacteria</taxon>
        <taxon>Acetobacterales</taxon>
        <taxon>Acetobacteraceae</taxon>
        <taxon>Novacetimonas</taxon>
    </lineage>
</organism>
<dbReference type="HOGENOM" id="CLU_2633463_0_0_5"/>
<reference evidence="1 2" key="1">
    <citation type="journal article" date="2010" name="J. Bacteriol.">
        <title>Genome sequence of a cellulose-producing bacterium, Gluconacetobacter hansenii ATCC 23769.</title>
        <authorList>
            <person name="Iyer P.R."/>
            <person name="Geib S.M."/>
            <person name="Catchmark J."/>
            <person name="Kao T.H."/>
            <person name="Tien M."/>
        </authorList>
    </citation>
    <scope>NUCLEOTIDE SEQUENCE [LARGE SCALE GENOMIC DNA]</scope>
    <source>
        <strain evidence="1 2">ATCC 23769</strain>
    </source>
</reference>
<comment type="caution">
    <text evidence="1">The sequence shown here is derived from an EMBL/GenBank/DDBJ whole genome shotgun (WGS) entry which is preliminary data.</text>
</comment>
<evidence type="ECO:0000313" key="2">
    <source>
        <dbReference type="Proteomes" id="UP000006468"/>
    </source>
</evidence>
<evidence type="ECO:0000313" key="1">
    <source>
        <dbReference type="EMBL" id="EFG83162.1"/>
    </source>
</evidence>
<gene>
    <name evidence="1" type="ORF">GXY_14587</name>
</gene>